<dbReference type="Proteomes" id="UP000547674">
    <property type="component" value="Unassembled WGS sequence"/>
</dbReference>
<gene>
    <name evidence="1" type="ORF">HKN21_10585</name>
</gene>
<evidence type="ECO:0000313" key="2">
    <source>
        <dbReference type="Proteomes" id="UP000547674"/>
    </source>
</evidence>
<comment type="caution">
    <text evidence="1">The sequence shown here is derived from an EMBL/GenBank/DDBJ whole genome shotgun (WGS) entry which is preliminary data.</text>
</comment>
<proteinExistence type="predicted"/>
<reference evidence="1 2" key="1">
    <citation type="submission" date="2020-03" db="EMBL/GenBank/DDBJ databases">
        <title>Metabolic flexibility allows generalist bacteria to become dominant in a frequently disturbed ecosystem.</title>
        <authorList>
            <person name="Chen Y.-J."/>
            <person name="Leung P.M."/>
            <person name="Bay S.K."/>
            <person name="Hugenholtz P."/>
            <person name="Kessler A.J."/>
            <person name="Shelley G."/>
            <person name="Waite D.W."/>
            <person name="Cook P.L."/>
            <person name="Greening C."/>
        </authorList>
    </citation>
    <scope>NUCLEOTIDE SEQUENCE [LARGE SCALE GENOMIC DNA]</scope>
    <source>
        <strain evidence="1">SS_bin_28</strain>
    </source>
</reference>
<accession>A0A7Y2E9S2</accession>
<dbReference type="AlphaFoldDB" id="A0A7Y2E9S2"/>
<protein>
    <submittedName>
        <fullName evidence="1">Uncharacterized protein</fullName>
    </submittedName>
</protein>
<dbReference type="EMBL" id="JABDJR010000425">
    <property type="protein sequence ID" value="NNF07195.1"/>
    <property type="molecule type" value="Genomic_DNA"/>
</dbReference>
<organism evidence="1 2">
    <name type="scientific">Eiseniibacteriota bacterium</name>
    <dbReference type="NCBI Taxonomy" id="2212470"/>
    <lineage>
        <taxon>Bacteria</taxon>
        <taxon>Candidatus Eiseniibacteriota</taxon>
    </lineage>
</organism>
<name>A0A7Y2E9S2_UNCEI</name>
<evidence type="ECO:0000313" key="1">
    <source>
        <dbReference type="EMBL" id="NNF07195.1"/>
    </source>
</evidence>
<sequence length="93" mass="10857">MGRPTVVEVNYYDFKNELKRAATEGQRIEPKEKDRWKTYVKEKKILEASCLSIARGRFEDARPVIIDSGGDWDGFYIYSSDDQVCLKFQRDGE</sequence>